<proteinExistence type="predicted"/>
<evidence type="ECO:0000256" key="7">
    <source>
        <dbReference type="ARBA" id="ARBA00023291"/>
    </source>
</evidence>
<evidence type="ECO:0000313" key="8">
    <source>
        <dbReference type="EMBL" id="QNJ92492.1"/>
    </source>
</evidence>
<dbReference type="Gene3D" id="3.30.70.20">
    <property type="match status" value="1"/>
</dbReference>
<keyword evidence="7" id="KW-0003">3Fe-4S</keyword>
<reference evidence="10" key="2">
    <citation type="submission" date="2016-10" db="EMBL/GenBank/DDBJ databases">
        <authorList>
            <person name="Varghese N."/>
            <person name="Submissions S."/>
        </authorList>
    </citation>
    <scope>NUCLEOTIDE SEQUENCE [LARGE SCALE GENOMIC DNA]</scope>
    <source>
        <strain evidence="10">UNC267MFSha1.1M11</strain>
    </source>
</reference>
<dbReference type="GO" id="GO:0046872">
    <property type="term" value="F:metal ion binding"/>
    <property type="evidence" value="ECO:0007669"/>
    <property type="project" value="UniProtKB-KW"/>
</dbReference>
<dbReference type="Pfam" id="PF13459">
    <property type="entry name" value="Fer4_15"/>
    <property type="match status" value="1"/>
</dbReference>
<evidence type="ECO:0000313" key="10">
    <source>
        <dbReference type="Proteomes" id="UP000199707"/>
    </source>
</evidence>
<dbReference type="InterPro" id="IPR051269">
    <property type="entry name" value="Fe-S_cluster_ET"/>
</dbReference>
<keyword evidence="3" id="KW-0479">Metal-binding</keyword>
<dbReference type="KEGG" id="mflu:HZU40_30895"/>
<evidence type="ECO:0000256" key="4">
    <source>
        <dbReference type="ARBA" id="ARBA00022982"/>
    </source>
</evidence>
<dbReference type="Proteomes" id="UP000199707">
    <property type="component" value="Unassembled WGS sequence"/>
</dbReference>
<evidence type="ECO:0000256" key="3">
    <source>
        <dbReference type="ARBA" id="ARBA00022723"/>
    </source>
</evidence>
<keyword evidence="6" id="KW-0411">Iron-sulfur</keyword>
<evidence type="ECO:0000256" key="5">
    <source>
        <dbReference type="ARBA" id="ARBA00023004"/>
    </source>
</evidence>
<keyword evidence="4" id="KW-0249">Electron transport</keyword>
<dbReference type="PANTHER" id="PTHR36923">
    <property type="entry name" value="FERREDOXIN"/>
    <property type="match status" value="1"/>
</dbReference>
<evidence type="ECO:0000313" key="11">
    <source>
        <dbReference type="Proteomes" id="UP000515498"/>
    </source>
</evidence>
<reference evidence="8 11" key="3">
    <citation type="submission" date="2020-07" db="EMBL/GenBank/DDBJ databases">
        <title>Draft genome sequence of four isobutane-metabolizing strains capable of cometabolically degrading diverse ether contaminants.</title>
        <authorList>
            <person name="Chen W."/>
            <person name="Faulkner N."/>
            <person name="Smith C."/>
            <person name="Hyman M."/>
        </authorList>
    </citation>
    <scope>NUCLEOTIDE SEQUENCE [LARGE SCALE GENOMIC DNA]</scope>
    <source>
        <strain evidence="8 11">2A</strain>
    </source>
</reference>
<dbReference type="Proteomes" id="UP000515498">
    <property type="component" value="Chromosome"/>
</dbReference>
<keyword evidence="2" id="KW-0813">Transport</keyword>
<evidence type="ECO:0000256" key="6">
    <source>
        <dbReference type="ARBA" id="ARBA00023014"/>
    </source>
</evidence>
<accession>A0A1G4VME3</accession>
<evidence type="ECO:0000256" key="1">
    <source>
        <dbReference type="ARBA" id="ARBA00001927"/>
    </source>
</evidence>
<protein>
    <submittedName>
        <fullName evidence="9">Ferredoxin</fullName>
    </submittedName>
</protein>
<reference evidence="9" key="1">
    <citation type="submission" date="2016-10" db="EMBL/GenBank/DDBJ databases">
        <authorList>
            <person name="de Groot N.N."/>
        </authorList>
    </citation>
    <scope>NUCLEOTIDE SEQUENCE [LARGE SCALE GENOMIC DNA]</scope>
    <source>
        <strain evidence="9">UNC267MFSha1.1M11</strain>
    </source>
</reference>
<dbReference type="EMBL" id="FMUB01000002">
    <property type="protein sequence ID" value="SCX08976.1"/>
    <property type="molecule type" value="Genomic_DNA"/>
</dbReference>
<dbReference type="RefSeq" id="WP_090355073.1">
    <property type="nucleotide sequence ID" value="NZ_CP059894.1"/>
</dbReference>
<name>A0A1G4VME3_9MYCO</name>
<dbReference type="AlphaFoldDB" id="A0A1G4VME3"/>
<sequence length="65" mass="7089">MKVDIEYARCEGHGLCTMQAPDAFHLDDDGELNYRFRGQDIPTDMEGDVRSAIDACPVAALSEGA</sequence>
<dbReference type="STRING" id="1502745.SAMN02799620_01363"/>
<evidence type="ECO:0000313" key="9">
    <source>
        <dbReference type="EMBL" id="SCX08976.1"/>
    </source>
</evidence>
<evidence type="ECO:0000256" key="2">
    <source>
        <dbReference type="ARBA" id="ARBA00022448"/>
    </source>
</evidence>
<dbReference type="PANTHER" id="PTHR36923:SF3">
    <property type="entry name" value="FERREDOXIN"/>
    <property type="match status" value="1"/>
</dbReference>
<dbReference type="SUPFAM" id="SSF54862">
    <property type="entry name" value="4Fe-4S ferredoxins"/>
    <property type="match status" value="1"/>
</dbReference>
<dbReference type="GO" id="GO:0051538">
    <property type="term" value="F:3 iron, 4 sulfur cluster binding"/>
    <property type="evidence" value="ECO:0007669"/>
    <property type="project" value="UniProtKB-KW"/>
</dbReference>
<comment type="cofactor">
    <cofactor evidence="1">
        <name>[3Fe-4S] cluster</name>
        <dbReference type="ChEBI" id="CHEBI:21137"/>
    </cofactor>
</comment>
<organism evidence="9 10">
    <name type="scientific">Mycolicibacterium fluoranthenivorans</name>
    <dbReference type="NCBI Taxonomy" id="258505"/>
    <lineage>
        <taxon>Bacteria</taxon>
        <taxon>Bacillati</taxon>
        <taxon>Actinomycetota</taxon>
        <taxon>Actinomycetes</taxon>
        <taxon>Mycobacteriales</taxon>
        <taxon>Mycobacteriaceae</taxon>
        <taxon>Mycolicibacterium</taxon>
    </lineage>
</organism>
<gene>
    <name evidence="8" type="ORF">HZU40_30895</name>
    <name evidence="9" type="ORF">SAMN02799620_01363</name>
</gene>
<keyword evidence="5" id="KW-0408">Iron</keyword>
<dbReference type="EMBL" id="CP059894">
    <property type="protein sequence ID" value="QNJ92492.1"/>
    <property type="molecule type" value="Genomic_DNA"/>
</dbReference>